<feature type="domain" description="Peptidase M16 N-terminal" evidence="9">
    <location>
        <begin position="94"/>
        <end position="227"/>
    </location>
</feature>
<reference evidence="14 15" key="1">
    <citation type="submission" date="2019-03" db="EMBL/GenBank/DDBJ databases">
        <authorList>
            <person name="Gaulin E."/>
            <person name="Dumas B."/>
        </authorList>
    </citation>
    <scope>NUCLEOTIDE SEQUENCE [LARGE SCALE GENOMIC DNA]</scope>
    <source>
        <strain evidence="14">CBS 568.67</strain>
    </source>
</reference>
<reference evidence="13" key="2">
    <citation type="submission" date="2019-06" db="EMBL/GenBank/DDBJ databases">
        <title>Genomics analysis of Aphanomyces spp. identifies a new class of oomycete effector associated with host adaptation.</title>
        <authorList>
            <person name="Gaulin E."/>
        </authorList>
    </citation>
    <scope>NUCLEOTIDE SEQUENCE</scope>
    <source>
        <strain evidence="13">CBS 578.67</strain>
    </source>
</reference>
<dbReference type="InterPro" id="IPR054734">
    <property type="entry name" value="PqqF-like_C_4"/>
</dbReference>
<evidence type="ECO:0000313" key="14">
    <source>
        <dbReference type="EMBL" id="VFT97164.1"/>
    </source>
</evidence>
<dbReference type="Pfam" id="PF00675">
    <property type="entry name" value="Peptidase_M16"/>
    <property type="match status" value="1"/>
</dbReference>
<evidence type="ECO:0000259" key="11">
    <source>
        <dbReference type="Pfam" id="PF16187"/>
    </source>
</evidence>
<dbReference type="Pfam" id="PF22456">
    <property type="entry name" value="PqqF-like_C_4"/>
    <property type="match status" value="1"/>
</dbReference>
<evidence type="ECO:0000256" key="8">
    <source>
        <dbReference type="SAM" id="MobiDB-lite"/>
    </source>
</evidence>
<dbReference type="Pfam" id="PF16187">
    <property type="entry name" value="Peptidase_M16_M"/>
    <property type="match status" value="1"/>
</dbReference>
<dbReference type="GO" id="GO:0004222">
    <property type="term" value="F:metalloendopeptidase activity"/>
    <property type="evidence" value="ECO:0007669"/>
    <property type="project" value="InterPro"/>
</dbReference>
<keyword evidence="3" id="KW-0479">Metal-binding</keyword>
<feature type="domain" description="Peptidase M16 C-terminal" evidence="10">
    <location>
        <begin position="255"/>
        <end position="441"/>
    </location>
</feature>
<evidence type="ECO:0000256" key="2">
    <source>
        <dbReference type="ARBA" id="ARBA00022670"/>
    </source>
</evidence>
<keyword evidence="5" id="KW-0862">Zinc</keyword>
<name>A0A485LH29_9STRA</name>
<dbReference type="OrthoDB" id="952271at2759"/>
<sequence>MLSPTFAIEDTKSPQDSKEYRLLTLENELEVLLIKLKPKCDKDYLGGYDEDFDDEDVDDDSEDGGEVKSGSEESSSEEFGTSQASEDPENMKITSKPPRRRAGACLTVGAGSFSEPASLGGLAHYLEHMLFMGSEKYPSENAFEEFLSAHGGYSNGETDCERTSFMFEVGPDHLEKSLDMFAQFFVSPLMKADAMDRELCAIESEFSQATQSDQIRFQQVLCATTDSNHPFHRFNWGNKKSLKDIPQASNINLRDCILNFYSSCYSSNIMKLVVCGQDTLDEMELWTRKSFGSIENKKLKPKSFAKMTPPFGEGMDSSPAICKIVPLKDMDVIYLHWFLPPLTGLHHLKPHDYVASILGHESEGSILYLLKQLTWATSISAGLTESHGYDYGTFGCVFTIEIKLTSEGFIHYFEVVSIVFQFLKMMRSSTLPNWIFDEAKAISMLNFQFQEERDAIEMCEEVAALMQGMFQVPAQDLLGYDCLRGTFNSSVVETSVLQHLTVQNVRIHVASKSFGDSVVFEKEKWFDVEYKYESIDKSVLAQWSNVELNSKLFYQSRNPFIPSDLSLVDISSLETVSNPLLVYQNDRTSTWYHPDIVFRTPRAHVTCSITIPSIIGSALSIVGSHMYIRLVKDALNAYSYHAQVAQLSFDLHVREGCVDMFAGGFNDKLPELIHVIIDTLTSMDIQENSFCVIKEDLARHYKNSLLKLQSKAKYLRLQLIQNTAFCVEDLLRELQNLTLDNLRQFVKNELWKLGAHVVGLVHGNMTESTAIQLMNQISAKISGMAQTSAPAKSIPRLVRCIDNADKPIIFENSEQDQEVNTLVEFYFQMANHTIQTLAIADLIQQIMEEPLFDTLRTKKQLGYEVSCTVRVTHGILGYSITVISSSVSAHNIVPAIHDFLAEFTELLINMPTERFHEHVSSQVQIKCEPDVNMMAATFRYWDEISSERFAFNLNPTLAKWLQSDECTKECIINYIDAWFGPTGRKLEVRIIGQNAATKASEIPPNKFITSRTLLDYKNTLLLHNESKTIV</sequence>
<dbReference type="InterPro" id="IPR032632">
    <property type="entry name" value="Peptidase_M16_M"/>
</dbReference>
<dbReference type="Gene3D" id="3.30.830.10">
    <property type="entry name" value="Metalloenzyme, LuxS/M16 peptidase-like"/>
    <property type="match status" value="4"/>
</dbReference>
<keyword evidence="2" id="KW-0645">Protease</keyword>
<dbReference type="EMBL" id="VJMH01006835">
    <property type="protein sequence ID" value="KAF0687826.1"/>
    <property type="molecule type" value="Genomic_DNA"/>
</dbReference>
<keyword evidence="4" id="KW-0378">Hydrolase</keyword>
<dbReference type="FunFam" id="3.30.830.10:FF:000005">
    <property type="entry name" value="nardilysin isoform X1"/>
    <property type="match status" value="1"/>
</dbReference>
<feature type="region of interest" description="Disordered" evidence="8">
    <location>
        <begin position="41"/>
        <end position="98"/>
    </location>
</feature>
<proteinExistence type="inferred from homology"/>
<dbReference type="InterPro" id="IPR050626">
    <property type="entry name" value="Peptidase_M16"/>
</dbReference>
<evidence type="ECO:0000256" key="1">
    <source>
        <dbReference type="ARBA" id="ARBA00007261"/>
    </source>
</evidence>
<organism evidence="14 15">
    <name type="scientific">Aphanomyces stellatus</name>
    <dbReference type="NCBI Taxonomy" id="120398"/>
    <lineage>
        <taxon>Eukaryota</taxon>
        <taxon>Sar</taxon>
        <taxon>Stramenopiles</taxon>
        <taxon>Oomycota</taxon>
        <taxon>Saprolegniomycetes</taxon>
        <taxon>Saprolegniales</taxon>
        <taxon>Verrucalvaceae</taxon>
        <taxon>Aphanomyces</taxon>
    </lineage>
</organism>
<dbReference type="InterPro" id="IPR011765">
    <property type="entry name" value="Pept_M16_N"/>
</dbReference>
<evidence type="ECO:0000259" key="12">
    <source>
        <dbReference type="Pfam" id="PF22456"/>
    </source>
</evidence>
<dbReference type="AlphaFoldDB" id="A0A485LH29"/>
<evidence type="ECO:0000313" key="15">
    <source>
        <dbReference type="Proteomes" id="UP000332933"/>
    </source>
</evidence>
<comment type="similarity">
    <text evidence="1 7">Belongs to the peptidase M16 family.</text>
</comment>
<dbReference type="InterPro" id="IPR011249">
    <property type="entry name" value="Metalloenz_LuxS/M16"/>
</dbReference>
<dbReference type="Pfam" id="PF05193">
    <property type="entry name" value="Peptidase_M16_C"/>
    <property type="match status" value="1"/>
</dbReference>
<evidence type="ECO:0000313" key="13">
    <source>
        <dbReference type="EMBL" id="KAF0687826.1"/>
    </source>
</evidence>
<protein>
    <submittedName>
        <fullName evidence="14">Aste57867_20478 protein</fullName>
    </submittedName>
</protein>
<evidence type="ECO:0000259" key="9">
    <source>
        <dbReference type="Pfam" id="PF00675"/>
    </source>
</evidence>
<feature type="domain" description="Peptidase M16 middle/third" evidence="11">
    <location>
        <begin position="447"/>
        <end position="732"/>
    </location>
</feature>
<dbReference type="InterPro" id="IPR007863">
    <property type="entry name" value="Peptidase_M16_C"/>
</dbReference>
<dbReference type="InterPro" id="IPR001431">
    <property type="entry name" value="Pept_M16_Zn_BS"/>
</dbReference>
<evidence type="ECO:0000256" key="6">
    <source>
        <dbReference type="ARBA" id="ARBA00023049"/>
    </source>
</evidence>
<dbReference type="Proteomes" id="UP000332933">
    <property type="component" value="Unassembled WGS sequence"/>
</dbReference>
<dbReference type="GO" id="GO:0046872">
    <property type="term" value="F:metal ion binding"/>
    <property type="evidence" value="ECO:0007669"/>
    <property type="project" value="UniProtKB-KW"/>
</dbReference>
<feature type="compositionally biased region" description="Acidic residues" evidence="8">
    <location>
        <begin position="48"/>
        <end position="64"/>
    </location>
</feature>
<feature type="domain" description="Coenzyme PQQ synthesis protein F-like C-terminal lobe" evidence="12">
    <location>
        <begin position="842"/>
        <end position="941"/>
    </location>
</feature>
<dbReference type="EMBL" id="CAADRA010006859">
    <property type="protein sequence ID" value="VFT97164.1"/>
    <property type="molecule type" value="Genomic_DNA"/>
</dbReference>
<dbReference type="SUPFAM" id="SSF63411">
    <property type="entry name" value="LuxS/MPP-like metallohydrolase"/>
    <property type="match status" value="4"/>
</dbReference>
<gene>
    <name evidence="14" type="primary">Aste57867_20478</name>
    <name evidence="13" type="ORF">As57867_020412</name>
    <name evidence="14" type="ORF">ASTE57867_20478</name>
</gene>
<dbReference type="PROSITE" id="PS00143">
    <property type="entry name" value="INSULINASE"/>
    <property type="match status" value="1"/>
</dbReference>
<evidence type="ECO:0000256" key="3">
    <source>
        <dbReference type="ARBA" id="ARBA00022723"/>
    </source>
</evidence>
<evidence type="ECO:0000256" key="4">
    <source>
        <dbReference type="ARBA" id="ARBA00022801"/>
    </source>
</evidence>
<keyword evidence="15" id="KW-1185">Reference proteome</keyword>
<dbReference type="GO" id="GO:0006508">
    <property type="term" value="P:proteolysis"/>
    <property type="evidence" value="ECO:0007669"/>
    <property type="project" value="UniProtKB-KW"/>
</dbReference>
<evidence type="ECO:0000256" key="7">
    <source>
        <dbReference type="RuleBase" id="RU004447"/>
    </source>
</evidence>
<dbReference type="GO" id="GO:0005737">
    <property type="term" value="C:cytoplasm"/>
    <property type="evidence" value="ECO:0007669"/>
    <property type="project" value="UniProtKB-ARBA"/>
</dbReference>
<evidence type="ECO:0000259" key="10">
    <source>
        <dbReference type="Pfam" id="PF05193"/>
    </source>
</evidence>
<keyword evidence="6" id="KW-0482">Metalloprotease</keyword>
<evidence type="ECO:0000256" key="5">
    <source>
        <dbReference type="ARBA" id="ARBA00022833"/>
    </source>
</evidence>
<dbReference type="PANTHER" id="PTHR43690">
    <property type="entry name" value="NARDILYSIN"/>
    <property type="match status" value="1"/>
</dbReference>
<dbReference type="PANTHER" id="PTHR43690:SF18">
    <property type="entry name" value="INSULIN-DEGRADING ENZYME-RELATED"/>
    <property type="match status" value="1"/>
</dbReference>
<accession>A0A485LH29</accession>